<dbReference type="GO" id="GO:0006508">
    <property type="term" value="P:proteolysis"/>
    <property type="evidence" value="ECO:0007669"/>
    <property type="project" value="InterPro"/>
</dbReference>
<dbReference type="SUPFAM" id="SSF53474">
    <property type="entry name" value="alpha/beta-Hydrolases"/>
    <property type="match status" value="1"/>
</dbReference>
<keyword evidence="1 4" id="KW-0378">Hydrolase</keyword>
<dbReference type="InterPro" id="IPR029058">
    <property type="entry name" value="AB_hydrolase_fold"/>
</dbReference>
<dbReference type="EMBL" id="SRPG01000037">
    <property type="protein sequence ID" value="TGN67200.1"/>
    <property type="molecule type" value="Genomic_DNA"/>
</dbReference>
<feature type="signal peptide" evidence="2">
    <location>
        <begin position="1"/>
        <end position="24"/>
    </location>
</feature>
<keyword evidence="5" id="KW-1185">Reference proteome</keyword>
<gene>
    <name evidence="4" type="ORF">E4L95_05875</name>
</gene>
<dbReference type="InterPro" id="IPR053145">
    <property type="entry name" value="AB_hydrolase_Est10"/>
</dbReference>
<evidence type="ECO:0000259" key="3">
    <source>
        <dbReference type="Pfam" id="PF00561"/>
    </source>
</evidence>
<dbReference type="OrthoDB" id="9806163at2"/>
<dbReference type="Gene3D" id="3.40.50.1820">
    <property type="entry name" value="alpha/beta hydrolase"/>
    <property type="match status" value="1"/>
</dbReference>
<evidence type="ECO:0000313" key="5">
    <source>
        <dbReference type="Proteomes" id="UP000297972"/>
    </source>
</evidence>
<comment type="caution">
    <text evidence="4">The sequence shown here is derived from an EMBL/GenBank/DDBJ whole genome shotgun (WGS) entry which is preliminary data.</text>
</comment>
<sequence length="296" mass="31156">MRNVMNKSVAIFALAAVTTTPVLAAEQPVTINLHNKEIASILNLPEGVENPPVVLMMHGFTGSKNEFSIGGTEIGLYTFMADKLAQAGIASLRIDFTGSGESSGSWEDTRFSGQIADAVHAFDYLQTLPSVDGSRIGILGYSQGGLVGSHLAAVRPEANAVVLWAPVTNPVATYSTIMGVDKVAEGLATDADQSITADLSWGGQTTLKGGFFHELPLMSAAGAIASYPGPLRVIVGSKETIVAPQPIMGQQMLNYHKGAEDLVVLDSDHDFGAGASVDLAERELAPKTVEWFEANL</sequence>
<evidence type="ECO:0000256" key="1">
    <source>
        <dbReference type="ARBA" id="ARBA00022801"/>
    </source>
</evidence>
<protein>
    <submittedName>
        <fullName evidence="4">Alpha/beta hydrolase</fullName>
    </submittedName>
</protein>
<dbReference type="InterPro" id="IPR002471">
    <property type="entry name" value="Pept_S9_AS"/>
</dbReference>
<feature type="chain" id="PRO_5021464148" evidence="2">
    <location>
        <begin position="25"/>
        <end position="296"/>
    </location>
</feature>
<name>A0A4Z1CQI8_9RHOB</name>
<evidence type="ECO:0000256" key="2">
    <source>
        <dbReference type="SAM" id="SignalP"/>
    </source>
</evidence>
<accession>A0A4Z1CQI8</accession>
<organism evidence="4 5">
    <name type="scientific">Paracoccus liaowanqingii</name>
    <dbReference type="NCBI Taxonomy" id="2560053"/>
    <lineage>
        <taxon>Bacteria</taxon>
        <taxon>Pseudomonadati</taxon>
        <taxon>Pseudomonadota</taxon>
        <taxon>Alphaproteobacteria</taxon>
        <taxon>Rhodobacterales</taxon>
        <taxon>Paracoccaceae</taxon>
        <taxon>Paracoccus</taxon>
    </lineage>
</organism>
<evidence type="ECO:0000313" key="4">
    <source>
        <dbReference type="EMBL" id="TGN67200.1"/>
    </source>
</evidence>
<feature type="domain" description="AB hydrolase-1" evidence="3">
    <location>
        <begin position="52"/>
        <end position="171"/>
    </location>
</feature>
<keyword evidence="2" id="KW-0732">Signal</keyword>
<reference evidence="4 5" key="1">
    <citation type="submission" date="2019-03" db="EMBL/GenBank/DDBJ databases">
        <authorList>
            <person name="Li J."/>
        </authorList>
    </citation>
    <scope>NUCLEOTIDE SEQUENCE [LARGE SCALE GENOMIC DNA]</scope>
    <source>
        <strain evidence="4 5">3058</strain>
    </source>
</reference>
<dbReference type="Proteomes" id="UP000297972">
    <property type="component" value="Unassembled WGS sequence"/>
</dbReference>
<dbReference type="GO" id="GO:0004252">
    <property type="term" value="F:serine-type endopeptidase activity"/>
    <property type="evidence" value="ECO:0007669"/>
    <property type="project" value="InterPro"/>
</dbReference>
<dbReference type="GO" id="GO:0052689">
    <property type="term" value="F:carboxylic ester hydrolase activity"/>
    <property type="evidence" value="ECO:0007669"/>
    <property type="project" value="TreeGrafter"/>
</dbReference>
<dbReference type="PANTHER" id="PTHR43265:SF1">
    <property type="entry name" value="ESTERASE ESTD"/>
    <property type="match status" value="1"/>
</dbReference>
<dbReference type="Pfam" id="PF00561">
    <property type="entry name" value="Abhydrolase_1"/>
    <property type="match status" value="1"/>
</dbReference>
<dbReference type="AlphaFoldDB" id="A0A4Z1CQI8"/>
<dbReference type="PANTHER" id="PTHR43265">
    <property type="entry name" value="ESTERASE ESTD"/>
    <property type="match status" value="1"/>
</dbReference>
<dbReference type="PROSITE" id="PS00708">
    <property type="entry name" value="PRO_ENDOPEP_SER"/>
    <property type="match status" value="1"/>
</dbReference>
<proteinExistence type="predicted"/>
<dbReference type="InterPro" id="IPR000073">
    <property type="entry name" value="AB_hydrolase_1"/>
</dbReference>